<dbReference type="PANTHER" id="PTHR11236">
    <property type="entry name" value="AMINOBENZOATE/ANTHRANILATE SYNTHASE"/>
    <property type="match status" value="1"/>
</dbReference>
<dbReference type="RefSeq" id="WP_210680453.1">
    <property type="nucleotide sequence ID" value="NZ_JAGMWN010000001.1"/>
</dbReference>
<keyword evidence="8" id="KW-1185">Reference proteome</keyword>
<dbReference type="Proteomes" id="UP000672602">
    <property type="component" value="Unassembled WGS sequence"/>
</dbReference>
<evidence type="ECO:0000313" key="8">
    <source>
        <dbReference type="Proteomes" id="UP000672602"/>
    </source>
</evidence>
<dbReference type="PRINTS" id="PR00097">
    <property type="entry name" value="ANTSNTHASEII"/>
</dbReference>
<sequence>MSDISFETAGGITIRRSEEPAPYETAIDDVIERFDGRPGALFSSNYEYPGRYTRWDAAVVDPPLIIASRGRTMRFEPQNARGALLARIIAGALDGHGDIATSAWEGETFTVSVAEPSRHYDEEERSKAPTVFSILRRVVELFRTDGDDNLGLYGAFGYDLCFQFDPIAFNLERPADQRDMVLFLPDQLVVVDHYTVSAKRYRYSFEIGGESTGDLDGTIAEAPFEAAETVPNPGDHVPGEYAKLVEHAKESFRAGDLFEVVPGQVFHERCEMPPAGIFRHLRQINPSPYGFLMNLGQGEYLVGASPEMFVRVTGRRVETCPISGTIRRGEDAIEDSQQILKLLNSKKDEAELTMCSDVDRNDKSRVCEPGSVRLIGRRQIEMYSRLIHTVDHIEGRLRPEMDGFDAFLTHAWAVTVTGAPKLWAMRFIENHEKSPRAWYGGAVGMAHFNGDMNTGLTLRTIHIKDGYARVRAGATLLYDSIPEEEEKETELKASALRAAIKRPANSEGADLDQEVRKVGTGKTILLVDHEDSFVHTLANYFRQTGARVVTVRTPLADDVYDRVKPDLVVLSPGPGSPRDFDCARTIEGAMQRDLPIFGVCLGLQALAEQAGASLDRLDVPMHGKPSRIKVTQAGRVFARLSNELTVGRYHSLHVLPRTLPDSFRVTAVTDDDVVMAIEHAERPIAAVQFHPESIMSLGKAAGMRIVENVVESLTKR</sequence>
<dbReference type="InterPro" id="IPR017926">
    <property type="entry name" value="GATASE"/>
</dbReference>
<dbReference type="InterPro" id="IPR006221">
    <property type="entry name" value="TrpG/PapA_dom"/>
</dbReference>
<keyword evidence="3" id="KW-0028">Amino-acid biosynthesis</keyword>
<dbReference type="GO" id="GO:0000162">
    <property type="term" value="P:L-tryptophan biosynthetic process"/>
    <property type="evidence" value="ECO:0007669"/>
    <property type="project" value="UniProtKB-UniRule"/>
</dbReference>
<dbReference type="PRINTS" id="PR00096">
    <property type="entry name" value="GATASE"/>
</dbReference>
<dbReference type="SUPFAM" id="SSF56322">
    <property type="entry name" value="ADC synthase"/>
    <property type="match status" value="1"/>
</dbReference>
<dbReference type="Pfam" id="PF00425">
    <property type="entry name" value="Chorismate_bind"/>
    <property type="match status" value="1"/>
</dbReference>
<name>A0A8J7SJZ1_9PROT</name>
<evidence type="ECO:0000259" key="5">
    <source>
        <dbReference type="Pfam" id="PF00425"/>
    </source>
</evidence>
<evidence type="ECO:0000313" key="7">
    <source>
        <dbReference type="EMBL" id="MBP5855888.1"/>
    </source>
</evidence>
<feature type="domain" description="Glutamine amidotransferase" evidence="4">
    <location>
        <begin position="525"/>
        <end position="700"/>
    </location>
</feature>
<feature type="domain" description="Anthranilate synthase component I N-terminal" evidence="6">
    <location>
        <begin position="95"/>
        <end position="195"/>
    </location>
</feature>
<dbReference type="InterPro" id="IPR010112">
    <property type="entry name" value="TrpE-G_bact"/>
</dbReference>
<keyword evidence="1" id="KW-0315">Glutamine amidotransferase</keyword>
<dbReference type="SUPFAM" id="SSF52317">
    <property type="entry name" value="Class I glutamine amidotransferase-like"/>
    <property type="match status" value="1"/>
</dbReference>
<evidence type="ECO:0000259" key="6">
    <source>
        <dbReference type="Pfam" id="PF04715"/>
    </source>
</evidence>
<dbReference type="GO" id="GO:0004049">
    <property type="term" value="F:anthranilate synthase activity"/>
    <property type="evidence" value="ECO:0007669"/>
    <property type="project" value="UniProtKB-UniRule"/>
</dbReference>
<dbReference type="InterPro" id="IPR015890">
    <property type="entry name" value="Chorismate_C"/>
</dbReference>
<dbReference type="InterPro" id="IPR029062">
    <property type="entry name" value="Class_I_gatase-like"/>
</dbReference>
<dbReference type="Pfam" id="PF00117">
    <property type="entry name" value="GATase"/>
    <property type="match status" value="1"/>
</dbReference>
<organism evidence="7 8">
    <name type="scientific">Marivibrio halodurans</name>
    <dbReference type="NCBI Taxonomy" id="2039722"/>
    <lineage>
        <taxon>Bacteria</taxon>
        <taxon>Pseudomonadati</taxon>
        <taxon>Pseudomonadota</taxon>
        <taxon>Alphaproteobacteria</taxon>
        <taxon>Rhodospirillales</taxon>
        <taxon>Rhodospirillaceae</taxon>
        <taxon>Marivibrio</taxon>
    </lineage>
</organism>
<comment type="caution">
    <text evidence="7">The sequence shown here is derived from an EMBL/GenBank/DDBJ whole genome shotgun (WGS) entry which is preliminary data.</text>
</comment>
<dbReference type="EMBL" id="JAGMWN010000001">
    <property type="protein sequence ID" value="MBP5855888.1"/>
    <property type="molecule type" value="Genomic_DNA"/>
</dbReference>
<dbReference type="Gene3D" id="3.60.120.10">
    <property type="entry name" value="Anthranilate synthase"/>
    <property type="match status" value="1"/>
</dbReference>
<dbReference type="PANTHER" id="PTHR11236:SF9">
    <property type="entry name" value="ANTHRANILATE SYNTHASE COMPONENT 1"/>
    <property type="match status" value="1"/>
</dbReference>
<accession>A0A8J7SJZ1</accession>
<dbReference type="NCBIfam" id="NF010081">
    <property type="entry name" value="PRK13566.1"/>
    <property type="match status" value="1"/>
</dbReference>
<feature type="domain" description="Chorismate-utilising enzyme C-terminal" evidence="5">
    <location>
        <begin position="240"/>
        <end position="492"/>
    </location>
</feature>
<dbReference type="PRINTS" id="PR00099">
    <property type="entry name" value="CPSGATASE"/>
</dbReference>
<dbReference type="InterPro" id="IPR019999">
    <property type="entry name" value="Anth_synth_I-like"/>
</dbReference>
<comment type="catalytic activity">
    <reaction evidence="3">
        <text>chorismate + L-glutamine = anthranilate + pyruvate + L-glutamate + H(+)</text>
        <dbReference type="Rhea" id="RHEA:21732"/>
        <dbReference type="ChEBI" id="CHEBI:15361"/>
        <dbReference type="ChEBI" id="CHEBI:15378"/>
        <dbReference type="ChEBI" id="CHEBI:16567"/>
        <dbReference type="ChEBI" id="CHEBI:29748"/>
        <dbReference type="ChEBI" id="CHEBI:29985"/>
        <dbReference type="ChEBI" id="CHEBI:58359"/>
        <dbReference type="EC" id="4.1.3.27"/>
    </reaction>
</comment>
<evidence type="ECO:0000256" key="1">
    <source>
        <dbReference type="ARBA" id="ARBA00022962"/>
    </source>
</evidence>
<dbReference type="InterPro" id="IPR006805">
    <property type="entry name" value="Anth_synth_I_N"/>
</dbReference>
<keyword evidence="3" id="KW-0057">Aromatic amino acid biosynthesis</keyword>
<keyword evidence="3 7" id="KW-0456">Lyase</keyword>
<dbReference type="NCBIfam" id="TIGR00566">
    <property type="entry name" value="trpG_papA"/>
    <property type="match status" value="1"/>
</dbReference>
<gene>
    <name evidence="7" type="ORF">KAJ83_02630</name>
</gene>
<comment type="pathway">
    <text evidence="3">Amino-acid biosynthesis; L-tryptophan biosynthesis; L-tryptophan from chorismate: step 1/5.</text>
</comment>
<dbReference type="InterPro" id="IPR005801">
    <property type="entry name" value="ADC_synthase"/>
</dbReference>
<dbReference type="AlphaFoldDB" id="A0A8J7SJZ1"/>
<dbReference type="EC" id="4.1.3.27" evidence="2 3"/>
<dbReference type="Gene3D" id="3.40.50.880">
    <property type="match status" value="1"/>
</dbReference>
<evidence type="ECO:0000259" key="4">
    <source>
        <dbReference type="Pfam" id="PF00117"/>
    </source>
</evidence>
<dbReference type="UniPathway" id="UPA00035">
    <property type="reaction ID" value="UER00040"/>
</dbReference>
<dbReference type="CDD" id="cd01743">
    <property type="entry name" value="GATase1_Anthranilate_Synthase"/>
    <property type="match status" value="1"/>
</dbReference>
<evidence type="ECO:0000256" key="3">
    <source>
        <dbReference type="PIRNR" id="PIRNR036934"/>
    </source>
</evidence>
<reference evidence="7" key="1">
    <citation type="submission" date="2021-04" db="EMBL/GenBank/DDBJ databases">
        <authorList>
            <person name="Zhang D.-C."/>
        </authorList>
    </citation>
    <scope>NUCLEOTIDE SEQUENCE</scope>
    <source>
        <strain evidence="7">CGMCC 1.15697</strain>
    </source>
</reference>
<dbReference type="PROSITE" id="PS51273">
    <property type="entry name" value="GATASE_TYPE_1"/>
    <property type="match status" value="1"/>
</dbReference>
<protein>
    <recommendedName>
        <fullName evidence="2 3">Anthranilate synthase</fullName>
        <ecNumber evidence="2 3">4.1.3.27</ecNumber>
    </recommendedName>
</protein>
<keyword evidence="3" id="KW-0822">Tryptophan biosynthesis</keyword>
<proteinExistence type="predicted"/>
<dbReference type="PIRSF" id="PIRSF036934">
    <property type="entry name" value="TrpE-G"/>
    <property type="match status" value="1"/>
</dbReference>
<evidence type="ECO:0000256" key="2">
    <source>
        <dbReference type="NCBIfam" id="TIGR01815"/>
    </source>
</evidence>
<dbReference type="NCBIfam" id="TIGR01815">
    <property type="entry name" value="TrpE-clade3"/>
    <property type="match status" value="1"/>
</dbReference>
<dbReference type="Pfam" id="PF04715">
    <property type="entry name" value="Anth_synt_I_N"/>
    <property type="match status" value="1"/>
</dbReference>